<dbReference type="InterPro" id="IPR001680">
    <property type="entry name" value="WD40_rpt"/>
</dbReference>
<dbReference type="EMBL" id="JAUUCC010000248">
    <property type="protein sequence ID" value="MEE2055867.1"/>
    <property type="molecule type" value="Genomic_DNA"/>
</dbReference>
<protein>
    <submittedName>
        <fullName evidence="6">WD40 repeat domain-containing protein</fullName>
    </submittedName>
</protein>
<dbReference type="PROSITE" id="PS50082">
    <property type="entry name" value="WD_REPEATS_2"/>
    <property type="match status" value="3"/>
</dbReference>
<dbReference type="Gene3D" id="2.130.10.10">
    <property type="entry name" value="YVTN repeat-like/Quinoprotein amine dehydrogenase"/>
    <property type="match status" value="2"/>
</dbReference>
<keyword evidence="5" id="KW-1133">Transmembrane helix</keyword>
<dbReference type="RefSeq" id="WP_330162583.1">
    <property type="nucleotide sequence ID" value="NZ_JAUUCC010000248.1"/>
</dbReference>
<feature type="non-terminal residue" evidence="6">
    <location>
        <position position="1"/>
    </location>
</feature>
<keyword evidence="1 3" id="KW-0853">WD repeat</keyword>
<evidence type="ECO:0000313" key="7">
    <source>
        <dbReference type="Proteomes" id="UP001348641"/>
    </source>
</evidence>
<evidence type="ECO:0000313" key="6">
    <source>
        <dbReference type="EMBL" id="MEE2055867.1"/>
    </source>
</evidence>
<comment type="caution">
    <text evidence="6">The sequence shown here is derived from an EMBL/GenBank/DDBJ whole genome shotgun (WGS) entry which is preliminary data.</text>
</comment>
<evidence type="ECO:0000256" key="1">
    <source>
        <dbReference type="ARBA" id="ARBA00022574"/>
    </source>
</evidence>
<dbReference type="InterPro" id="IPR036322">
    <property type="entry name" value="WD40_repeat_dom_sf"/>
</dbReference>
<feature type="transmembrane region" description="Helical" evidence="5">
    <location>
        <begin position="56"/>
        <end position="76"/>
    </location>
</feature>
<accession>A0ABU7L3E9</accession>
<keyword evidence="5" id="KW-0472">Membrane</keyword>
<gene>
    <name evidence="6" type="ORF">Q8A49_35745</name>
</gene>
<feature type="repeat" description="WD" evidence="3">
    <location>
        <begin position="100"/>
        <end position="132"/>
    </location>
</feature>
<dbReference type="CDD" id="cd00200">
    <property type="entry name" value="WD40"/>
    <property type="match status" value="1"/>
</dbReference>
<dbReference type="PROSITE" id="PS50294">
    <property type="entry name" value="WD_REPEATS_REGION"/>
    <property type="match status" value="2"/>
</dbReference>
<dbReference type="InterPro" id="IPR019775">
    <property type="entry name" value="WD40_repeat_CS"/>
</dbReference>
<evidence type="ECO:0000256" key="3">
    <source>
        <dbReference type="PROSITE-ProRule" id="PRU00221"/>
    </source>
</evidence>
<reference evidence="6 7" key="1">
    <citation type="submission" date="2023-07" db="EMBL/GenBank/DDBJ databases">
        <authorList>
            <person name="Girao M."/>
            <person name="Carvalho M.F."/>
        </authorList>
    </citation>
    <scope>NUCLEOTIDE SEQUENCE [LARGE SCALE GENOMIC DNA]</scope>
    <source>
        <strain evidence="6 7">66/93</strain>
    </source>
</reference>
<dbReference type="PANTHER" id="PTHR19879">
    <property type="entry name" value="TRANSCRIPTION INITIATION FACTOR TFIID"/>
    <property type="match status" value="1"/>
</dbReference>
<evidence type="ECO:0000256" key="5">
    <source>
        <dbReference type="SAM" id="Phobius"/>
    </source>
</evidence>
<sequence length="383" mass="40012">QRPTPGQILARFEEHDLEVSWPPPAGSDLPVPEQPPAAPATPPTLKEGAGLKRKTPLLIAGAGTAAVVLIGGLILWNPLGFALPLITEPVVLAEAWAAESVAFSPDGRTLAAGGLSGDIRLWDVRTGEHILSMSGYESGVDSLAFHPDGTTLASSSFGTETDPVRLWDVATGEWERSLSVEGWEDSDMPTNDVAFHPTGNLIVTAQATGAHLWDSEAAEPIAGFTAEEEEGLSISPRSSAFSPDGALLATGTNDNMVLLWEVDTTELVATLTGHTNPVTAVAFSPDGSTLASGGDEESARLWDVRTGNQSAVLETASSRSLSFHPDGSLLATGGFREAQVWNIETGERVAISDSADFTGEVAFSPDGSGLATADSGVYLWPMD</sequence>
<dbReference type="Proteomes" id="UP001348641">
    <property type="component" value="Unassembled WGS sequence"/>
</dbReference>
<dbReference type="SUPFAM" id="SSF50978">
    <property type="entry name" value="WD40 repeat-like"/>
    <property type="match status" value="1"/>
</dbReference>
<name>A0ABU7L3E9_9ACTN</name>
<feature type="region of interest" description="Disordered" evidence="4">
    <location>
        <begin position="19"/>
        <end position="48"/>
    </location>
</feature>
<keyword evidence="5" id="KW-0812">Transmembrane</keyword>
<dbReference type="PROSITE" id="PS00678">
    <property type="entry name" value="WD_REPEATS_1"/>
    <property type="match status" value="1"/>
</dbReference>
<feature type="repeat" description="WD" evidence="3">
    <location>
        <begin position="240"/>
        <end position="270"/>
    </location>
</feature>
<proteinExistence type="predicted"/>
<dbReference type="SMART" id="SM00320">
    <property type="entry name" value="WD40"/>
    <property type="match status" value="7"/>
</dbReference>
<evidence type="ECO:0000256" key="4">
    <source>
        <dbReference type="SAM" id="MobiDB-lite"/>
    </source>
</evidence>
<feature type="compositionally biased region" description="Pro residues" evidence="4">
    <location>
        <begin position="32"/>
        <end position="42"/>
    </location>
</feature>
<dbReference type="Pfam" id="PF00400">
    <property type="entry name" value="WD40"/>
    <property type="match status" value="5"/>
</dbReference>
<organism evidence="6 7">
    <name type="scientific">Nocardiopsis tropica</name>
    <dbReference type="NCBI Taxonomy" id="109330"/>
    <lineage>
        <taxon>Bacteria</taxon>
        <taxon>Bacillati</taxon>
        <taxon>Actinomycetota</taxon>
        <taxon>Actinomycetes</taxon>
        <taxon>Streptosporangiales</taxon>
        <taxon>Nocardiopsidaceae</taxon>
        <taxon>Nocardiopsis</taxon>
    </lineage>
</organism>
<evidence type="ECO:0000256" key="2">
    <source>
        <dbReference type="ARBA" id="ARBA00022737"/>
    </source>
</evidence>
<feature type="repeat" description="WD" evidence="3">
    <location>
        <begin position="271"/>
        <end position="312"/>
    </location>
</feature>
<dbReference type="InterPro" id="IPR015943">
    <property type="entry name" value="WD40/YVTN_repeat-like_dom_sf"/>
</dbReference>
<keyword evidence="2" id="KW-0677">Repeat</keyword>
<dbReference type="PRINTS" id="PR00320">
    <property type="entry name" value="GPROTEINBRPT"/>
</dbReference>
<dbReference type="PANTHER" id="PTHR19879:SF9">
    <property type="entry name" value="TRANSCRIPTION INITIATION FACTOR TFIID SUBUNIT 5"/>
    <property type="match status" value="1"/>
</dbReference>
<dbReference type="InterPro" id="IPR020472">
    <property type="entry name" value="WD40_PAC1"/>
</dbReference>